<feature type="region of interest" description="Disordered" evidence="1">
    <location>
        <begin position="1"/>
        <end position="24"/>
    </location>
</feature>
<dbReference type="Proteomes" id="UP000076852">
    <property type="component" value="Chromosome 1"/>
</dbReference>
<proteinExistence type="predicted"/>
<evidence type="ECO:0000256" key="1">
    <source>
        <dbReference type="SAM" id="MobiDB-lite"/>
    </source>
</evidence>
<reference evidence="2 3" key="1">
    <citation type="journal article" date="2016" name="Gene">
        <title>PacBio SMRT assembly of a complex multi-replicon genome reveals chlorocatechol degradative operon in a region of genome plasticity.</title>
        <authorList>
            <person name="Ricker N."/>
            <person name="Shen S.Y."/>
            <person name="Goordial J."/>
            <person name="Jin S."/>
            <person name="Fulthorpe R.R."/>
        </authorList>
    </citation>
    <scope>NUCLEOTIDE SEQUENCE [LARGE SCALE GENOMIC DNA]</scope>
    <source>
        <strain evidence="2 3">OLGA172</strain>
    </source>
</reference>
<sequence>MHGSKQSCPHSAPQRQSRQLFFTDGGSHAGLLSDLTQAYLRPPSKHRASPVKLDGLRFGASVIR</sequence>
<protein>
    <submittedName>
        <fullName evidence="2">Uncharacterized protein</fullName>
    </submittedName>
</protein>
<keyword evidence="3" id="KW-1185">Reference proteome</keyword>
<dbReference type="AlphaFoldDB" id="A0A160FHQ9"/>
<accession>A0A160FHQ9</accession>
<dbReference type="KEGG" id="buz:AYM40_04520"/>
<gene>
    <name evidence="2" type="ORF">AYM40_04520</name>
</gene>
<dbReference type="EMBL" id="CP014578">
    <property type="protein sequence ID" value="ANB71720.1"/>
    <property type="molecule type" value="Genomic_DNA"/>
</dbReference>
<evidence type="ECO:0000313" key="2">
    <source>
        <dbReference type="EMBL" id="ANB71720.1"/>
    </source>
</evidence>
<organism evidence="2 3">
    <name type="scientific">Paraburkholderia phytofirmans OLGA172</name>
    <dbReference type="NCBI Taxonomy" id="1417228"/>
    <lineage>
        <taxon>Bacteria</taxon>
        <taxon>Pseudomonadati</taxon>
        <taxon>Pseudomonadota</taxon>
        <taxon>Betaproteobacteria</taxon>
        <taxon>Burkholderiales</taxon>
        <taxon>Burkholderiaceae</taxon>
        <taxon>Paraburkholderia</taxon>
    </lineage>
</organism>
<dbReference type="STRING" id="1804984.AYM40_04520"/>
<feature type="compositionally biased region" description="Polar residues" evidence="1">
    <location>
        <begin position="1"/>
        <end position="20"/>
    </location>
</feature>
<name>A0A160FHQ9_9BURK</name>
<evidence type="ECO:0000313" key="3">
    <source>
        <dbReference type="Proteomes" id="UP000076852"/>
    </source>
</evidence>